<keyword evidence="1" id="KW-0732">Signal</keyword>
<dbReference type="RefSeq" id="WP_336808735.1">
    <property type="nucleotide sequence ID" value="NZ_JBBBNY010000015.1"/>
</dbReference>
<dbReference type="Gene3D" id="2.60.40.420">
    <property type="entry name" value="Cupredoxins - blue copper proteins"/>
    <property type="match status" value="1"/>
</dbReference>
<dbReference type="SUPFAM" id="SSF49503">
    <property type="entry name" value="Cupredoxins"/>
    <property type="match status" value="1"/>
</dbReference>
<sequence>MRWRLMVASLLLGGAGQVCAGQLVVRVGDAGGRAVADAVVLLTPTAGPAAPAPPPVTHYVDQRHEAFIPYVQVVRPGDRVVFRNSDATRHHVYSFSDAKAFEFLLRPGENSPPVTLDKAGLVAVGCNIHDHMIAYLLVTSQQALVTPSTGEVTFADLAPDSYTVQVWHPQLRPGVTQPSTKATIRADGTREQVDFALPLIPDPRGFADREHLDY</sequence>
<feature type="signal peptide" evidence="1">
    <location>
        <begin position="1"/>
        <end position="20"/>
    </location>
</feature>
<dbReference type="CDD" id="cd04221">
    <property type="entry name" value="MauL"/>
    <property type="match status" value="1"/>
</dbReference>
<accession>A0ABU8JEU3</accession>
<evidence type="ECO:0000313" key="2">
    <source>
        <dbReference type="EMBL" id="MEI7038092.1"/>
    </source>
</evidence>
<comment type="caution">
    <text evidence="2">The sequence shown here is derived from an EMBL/GenBank/DDBJ whole genome shotgun (WGS) entry which is preliminary data.</text>
</comment>
<evidence type="ECO:0000256" key="1">
    <source>
        <dbReference type="SAM" id="SignalP"/>
    </source>
</evidence>
<dbReference type="EMBL" id="JBBBNY010000015">
    <property type="protein sequence ID" value="MEI7038092.1"/>
    <property type="molecule type" value="Genomic_DNA"/>
</dbReference>
<evidence type="ECO:0000313" key="3">
    <source>
        <dbReference type="Proteomes" id="UP001381174"/>
    </source>
</evidence>
<reference evidence="2 3" key="1">
    <citation type="journal article" date="2014" name="Int. J. Syst. Evol. Microbiol.">
        <title>Fulvimonas yonginensis sp. nov., isolated from greenhouse soil, and emended description of the genus Fulvimonas.</title>
        <authorList>
            <person name="Ahn J.H."/>
            <person name="Kim S.J."/>
            <person name="Weon H.Y."/>
            <person name="Hong S.B."/>
            <person name="Seok S.J."/>
            <person name="Kwon S.W."/>
        </authorList>
    </citation>
    <scope>NUCLEOTIDE SEQUENCE [LARGE SCALE GENOMIC DNA]</scope>
    <source>
        <strain evidence="2 3">KACC 16952</strain>
    </source>
</reference>
<dbReference type="Proteomes" id="UP001381174">
    <property type="component" value="Unassembled WGS sequence"/>
</dbReference>
<organism evidence="2 3">
    <name type="scientific">Fulvimonas yonginensis</name>
    <dbReference type="NCBI Taxonomy" id="1495200"/>
    <lineage>
        <taxon>Bacteria</taxon>
        <taxon>Pseudomonadati</taxon>
        <taxon>Pseudomonadota</taxon>
        <taxon>Gammaproteobacteria</taxon>
        <taxon>Lysobacterales</taxon>
        <taxon>Rhodanobacteraceae</taxon>
        <taxon>Fulvimonas</taxon>
    </lineage>
</organism>
<proteinExistence type="predicted"/>
<keyword evidence="3" id="KW-1185">Reference proteome</keyword>
<feature type="chain" id="PRO_5047103015" evidence="1">
    <location>
        <begin position="21"/>
        <end position="214"/>
    </location>
</feature>
<dbReference type="InterPro" id="IPR034242">
    <property type="entry name" value="MauL"/>
</dbReference>
<gene>
    <name evidence="2" type="ORF">WAT24_15110</name>
</gene>
<dbReference type="InterPro" id="IPR008972">
    <property type="entry name" value="Cupredoxin"/>
</dbReference>
<protein>
    <submittedName>
        <fullName evidence="2">Methylamine utilization protein</fullName>
    </submittedName>
</protein>
<name>A0ABU8JEU3_9GAMM</name>